<organism evidence="2 3">
    <name type="scientific">Trichostrongylus colubriformis</name>
    <name type="common">Black scour worm</name>
    <dbReference type="NCBI Taxonomy" id="6319"/>
    <lineage>
        <taxon>Eukaryota</taxon>
        <taxon>Metazoa</taxon>
        <taxon>Ecdysozoa</taxon>
        <taxon>Nematoda</taxon>
        <taxon>Chromadorea</taxon>
        <taxon>Rhabditida</taxon>
        <taxon>Rhabditina</taxon>
        <taxon>Rhabditomorpha</taxon>
        <taxon>Strongyloidea</taxon>
        <taxon>Trichostrongylidae</taxon>
        <taxon>Trichostrongylus</taxon>
    </lineage>
</organism>
<dbReference type="CDD" id="cd00027">
    <property type="entry name" value="BRCT"/>
    <property type="match status" value="1"/>
</dbReference>
<evidence type="ECO:0000313" key="3">
    <source>
        <dbReference type="Proteomes" id="UP001331761"/>
    </source>
</evidence>
<evidence type="ECO:0000256" key="1">
    <source>
        <dbReference type="SAM" id="MobiDB-lite"/>
    </source>
</evidence>
<dbReference type="Proteomes" id="UP001331761">
    <property type="component" value="Unassembled WGS sequence"/>
</dbReference>
<evidence type="ECO:0008006" key="4">
    <source>
        <dbReference type="Google" id="ProtNLM"/>
    </source>
</evidence>
<dbReference type="InterPro" id="IPR036420">
    <property type="entry name" value="BRCT_dom_sf"/>
</dbReference>
<sequence length="690" mass="77692">MNEFEGFDLCLLDPPYPPVANCMSSRPPSRESEGNRSQKRKRGGQTDVPRLLKSPCNKAARAGTYTVFLCGFSEREKRELRKHCSEEVNIDQIISTSVTHVIVKPPSRKDRGYLYSALYYAVVSGAWLLRPSWIVSSKNGVEPECEHEISSEDDELYTDKFKEILRLYKSWRSSSERKGSAIFSGDVFRRVFVLTGRTSDGKQRKAALHSLISAGGGCVVADECWRVVREKPCKASGLISALIIANGEDLQSQDINIGFVKQLLTQLLLQNIADEGNAPREKTGNFSSESTTSAAIQEGYLTQEAKNKSLLDEMEEEIRENEMRGNRKANLSAAVEEEQQSVVIIGAEKRSPSTEVEDDCGLFEMVDLEQLASNERIGSNTIKFEESESGMFSDNLRQFLDAIMVELGNNIPTSFIHDFICFEVVNSLQNSLHPSLLPSPDLLSRLFHEIAKPEYGQQFNAANAVYRLLMFFLYEFPPCNSEGRFYWLQVLSTASPSEEEPSTSSGRRGSVLKGRNLISRVAEFRKMVLETFTEDGVNHNLMELLVTVLEVDLFNMEGCDGLDTSKDATEEDEHANRSSSSMRSEEMLEQTQNSSVLDGVPLSYLVFYDPLERRKRGLDKTAIETCFAVVDMAMSTESTVKLFRREHISIDLQMDIERLGRYLIKRGLSLAEIRQHIRVGWIYNTIAAMS</sequence>
<name>A0AAN8ILD1_TRICO</name>
<evidence type="ECO:0000313" key="2">
    <source>
        <dbReference type="EMBL" id="KAK5977806.1"/>
    </source>
</evidence>
<feature type="region of interest" description="Disordered" evidence="1">
    <location>
        <begin position="562"/>
        <end position="593"/>
    </location>
</feature>
<gene>
    <name evidence="2" type="ORF">GCK32_003831</name>
</gene>
<keyword evidence="3" id="KW-1185">Reference proteome</keyword>
<dbReference type="Gene3D" id="3.40.50.10190">
    <property type="entry name" value="BRCT domain"/>
    <property type="match status" value="1"/>
</dbReference>
<reference evidence="2 3" key="1">
    <citation type="submission" date="2019-10" db="EMBL/GenBank/DDBJ databases">
        <title>Assembly and Annotation for the nematode Trichostrongylus colubriformis.</title>
        <authorList>
            <person name="Martin J."/>
        </authorList>
    </citation>
    <scope>NUCLEOTIDE SEQUENCE [LARGE SCALE GENOMIC DNA]</scope>
    <source>
        <strain evidence="2">G859</strain>
        <tissue evidence="2">Whole worm</tissue>
    </source>
</reference>
<dbReference type="EMBL" id="WIXE01010152">
    <property type="protein sequence ID" value="KAK5977806.1"/>
    <property type="molecule type" value="Genomic_DNA"/>
</dbReference>
<accession>A0AAN8ILD1</accession>
<comment type="caution">
    <text evidence="2">The sequence shown here is derived from an EMBL/GenBank/DDBJ whole genome shotgun (WGS) entry which is preliminary data.</text>
</comment>
<proteinExistence type="predicted"/>
<protein>
    <recommendedName>
        <fullName evidence="4">BRCT domain-containing protein</fullName>
    </recommendedName>
</protein>
<feature type="region of interest" description="Disordered" evidence="1">
    <location>
        <begin position="21"/>
        <end position="51"/>
    </location>
</feature>
<dbReference type="AlphaFoldDB" id="A0AAN8ILD1"/>